<evidence type="ECO:0000256" key="4">
    <source>
        <dbReference type="ARBA" id="ARBA00023015"/>
    </source>
</evidence>
<dbReference type="Pfam" id="PF00486">
    <property type="entry name" value="Trans_reg_C"/>
    <property type="match status" value="1"/>
</dbReference>
<evidence type="ECO:0000259" key="10">
    <source>
        <dbReference type="PROSITE" id="PS51755"/>
    </source>
</evidence>
<dbReference type="GO" id="GO:0005829">
    <property type="term" value="C:cytosol"/>
    <property type="evidence" value="ECO:0007669"/>
    <property type="project" value="TreeGrafter"/>
</dbReference>
<dbReference type="FunFam" id="1.10.10.10:FF:000018">
    <property type="entry name" value="DNA-binding response regulator ResD"/>
    <property type="match status" value="1"/>
</dbReference>
<dbReference type="GO" id="GO:0006355">
    <property type="term" value="P:regulation of DNA-templated transcription"/>
    <property type="evidence" value="ECO:0007669"/>
    <property type="project" value="InterPro"/>
</dbReference>
<dbReference type="InterPro" id="IPR001789">
    <property type="entry name" value="Sig_transdc_resp-reg_receiver"/>
</dbReference>
<sequence length="242" mass="27718">MVNDAGGDFVSKGTILIVDDEKEIRKLITIYLKNEGYEVLQAGDGEEGLEIVKKRDVHLIVLDIMMPKIDGIHMCMKVREIAEMPIIMLSAKTQDMDKILGLTTGADDYVAKPFNPLELIARIKSQLRRYMKMSGTSVQDENEIEIGDMKINIVTRQVIIANKEAKLTPREFEVLELLARNQGMVLNAAQIYERVWKEQAFQSDNTVMVHIRKIREKIEAIPRKPRYIKTVWGVGYKIEKDI</sequence>
<dbReference type="SMART" id="SM00448">
    <property type="entry name" value="REC"/>
    <property type="match status" value="1"/>
</dbReference>
<evidence type="ECO:0000256" key="8">
    <source>
        <dbReference type="PROSITE-ProRule" id="PRU01091"/>
    </source>
</evidence>
<dbReference type="GO" id="GO:0032993">
    <property type="term" value="C:protein-DNA complex"/>
    <property type="evidence" value="ECO:0007669"/>
    <property type="project" value="TreeGrafter"/>
</dbReference>
<dbReference type="PROSITE" id="PS50110">
    <property type="entry name" value="RESPONSE_REGULATORY"/>
    <property type="match status" value="1"/>
</dbReference>
<reference evidence="11 12" key="1">
    <citation type="submission" date="2016-08" db="EMBL/GenBank/DDBJ databases">
        <authorList>
            <person name="Loux V."/>
            <person name="Rue O."/>
        </authorList>
    </citation>
    <scope>NUCLEOTIDE SEQUENCE [LARGE SCALE GENOMIC DNA]</scope>
    <source>
        <strain evidence="11 12">WSBC_10311</strain>
    </source>
</reference>
<dbReference type="SUPFAM" id="SSF52172">
    <property type="entry name" value="CheY-like"/>
    <property type="match status" value="1"/>
</dbReference>
<protein>
    <submittedName>
        <fullName evidence="11">Two-component response regulator</fullName>
    </submittedName>
</protein>
<evidence type="ECO:0000313" key="12">
    <source>
        <dbReference type="Proteomes" id="UP000195728"/>
    </source>
</evidence>
<dbReference type="FunFam" id="3.40.50.2300:FF:000001">
    <property type="entry name" value="DNA-binding response regulator PhoB"/>
    <property type="match status" value="1"/>
</dbReference>
<accession>A0AB37Z0D5</accession>
<dbReference type="CDD" id="cd17574">
    <property type="entry name" value="REC_OmpR"/>
    <property type="match status" value="1"/>
</dbReference>
<organism evidence="11 12">
    <name type="scientific">Bacillus wiedmannii</name>
    <dbReference type="NCBI Taxonomy" id="1890302"/>
    <lineage>
        <taxon>Bacteria</taxon>
        <taxon>Bacillati</taxon>
        <taxon>Bacillota</taxon>
        <taxon>Bacilli</taxon>
        <taxon>Bacillales</taxon>
        <taxon>Bacillaceae</taxon>
        <taxon>Bacillus</taxon>
        <taxon>Bacillus cereus group</taxon>
    </lineage>
</organism>
<name>A0AB37Z0D5_9BACI</name>
<keyword evidence="6" id="KW-0804">Transcription</keyword>
<evidence type="ECO:0000256" key="1">
    <source>
        <dbReference type="ARBA" id="ARBA00004496"/>
    </source>
</evidence>
<evidence type="ECO:0000256" key="2">
    <source>
        <dbReference type="ARBA" id="ARBA00022553"/>
    </source>
</evidence>
<evidence type="ECO:0000313" key="11">
    <source>
        <dbReference type="EMBL" id="SCC62671.1"/>
    </source>
</evidence>
<dbReference type="InterPro" id="IPR001867">
    <property type="entry name" value="OmpR/PhoB-type_DNA-bd"/>
</dbReference>
<dbReference type="Pfam" id="PF00072">
    <property type="entry name" value="Response_reg"/>
    <property type="match status" value="1"/>
</dbReference>
<dbReference type="CDD" id="cd00383">
    <property type="entry name" value="trans_reg_C"/>
    <property type="match status" value="1"/>
</dbReference>
<evidence type="ECO:0000256" key="6">
    <source>
        <dbReference type="ARBA" id="ARBA00023163"/>
    </source>
</evidence>
<dbReference type="Proteomes" id="UP000195728">
    <property type="component" value="Unassembled WGS sequence"/>
</dbReference>
<dbReference type="Gene3D" id="1.10.10.10">
    <property type="entry name" value="Winged helix-like DNA-binding domain superfamily/Winged helix DNA-binding domain"/>
    <property type="match status" value="1"/>
</dbReference>
<dbReference type="GO" id="GO:0000976">
    <property type="term" value="F:transcription cis-regulatory region binding"/>
    <property type="evidence" value="ECO:0007669"/>
    <property type="project" value="TreeGrafter"/>
</dbReference>
<comment type="subcellular location">
    <subcellularLocation>
        <location evidence="1">Cytoplasm</location>
    </subcellularLocation>
</comment>
<dbReference type="SMART" id="SM00862">
    <property type="entry name" value="Trans_reg_C"/>
    <property type="match status" value="1"/>
</dbReference>
<feature type="domain" description="Response regulatory" evidence="9">
    <location>
        <begin position="14"/>
        <end position="127"/>
    </location>
</feature>
<comment type="caution">
    <text evidence="11">The sequence shown here is derived from an EMBL/GenBank/DDBJ whole genome shotgun (WGS) entry which is preliminary data.</text>
</comment>
<dbReference type="Gene3D" id="6.10.250.690">
    <property type="match status" value="1"/>
</dbReference>
<dbReference type="PANTHER" id="PTHR48111:SF2">
    <property type="entry name" value="RESPONSE REGULATOR SAER"/>
    <property type="match status" value="1"/>
</dbReference>
<gene>
    <name evidence="11" type="ORF">BC10311_05266</name>
</gene>
<keyword evidence="5 8" id="KW-0238">DNA-binding</keyword>
<evidence type="ECO:0000256" key="7">
    <source>
        <dbReference type="PROSITE-ProRule" id="PRU00169"/>
    </source>
</evidence>
<feature type="DNA-binding region" description="OmpR/PhoB-type" evidence="8">
    <location>
        <begin position="141"/>
        <end position="240"/>
    </location>
</feature>
<evidence type="ECO:0000256" key="3">
    <source>
        <dbReference type="ARBA" id="ARBA00023012"/>
    </source>
</evidence>
<keyword evidence="2 7" id="KW-0597">Phosphoprotein</keyword>
<dbReference type="InterPro" id="IPR036388">
    <property type="entry name" value="WH-like_DNA-bd_sf"/>
</dbReference>
<feature type="domain" description="OmpR/PhoB-type" evidence="10">
    <location>
        <begin position="141"/>
        <end position="240"/>
    </location>
</feature>
<dbReference type="EMBL" id="FMBG01000021">
    <property type="protein sequence ID" value="SCC62671.1"/>
    <property type="molecule type" value="Genomic_DNA"/>
</dbReference>
<dbReference type="PROSITE" id="PS51755">
    <property type="entry name" value="OMPR_PHOB"/>
    <property type="match status" value="1"/>
</dbReference>
<dbReference type="InterPro" id="IPR011006">
    <property type="entry name" value="CheY-like_superfamily"/>
</dbReference>
<keyword evidence="4" id="KW-0805">Transcription regulation</keyword>
<dbReference type="GO" id="GO:0000156">
    <property type="term" value="F:phosphorelay response regulator activity"/>
    <property type="evidence" value="ECO:0007669"/>
    <property type="project" value="TreeGrafter"/>
</dbReference>
<dbReference type="Gene3D" id="3.40.50.2300">
    <property type="match status" value="1"/>
</dbReference>
<dbReference type="InterPro" id="IPR039420">
    <property type="entry name" value="WalR-like"/>
</dbReference>
<feature type="modified residue" description="4-aspartylphosphate" evidence="7">
    <location>
        <position position="63"/>
    </location>
</feature>
<dbReference type="AlphaFoldDB" id="A0AB37Z0D5"/>
<keyword evidence="3" id="KW-0902">Two-component regulatory system</keyword>
<evidence type="ECO:0000259" key="9">
    <source>
        <dbReference type="PROSITE" id="PS50110"/>
    </source>
</evidence>
<dbReference type="PANTHER" id="PTHR48111">
    <property type="entry name" value="REGULATOR OF RPOS"/>
    <property type="match status" value="1"/>
</dbReference>
<evidence type="ECO:0000256" key="5">
    <source>
        <dbReference type="ARBA" id="ARBA00023125"/>
    </source>
</evidence>
<proteinExistence type="predicted"/>